<dbReference type="GO" id="GO:0003677">
    <property type="term" value="F:DNA binding"/>
    <property type="evidence" value="ECO:0007669"/>
    <property type="project" value="UniProtKB-KW"/>
</dbReference>
<dbReference type="Pfam" id="PF01609">
    <property type="entry name" value="DDE_Tnp_1"/>
    <property type="match status" value="1"/>
</dbReference>
<dbReference type="PANTHER" id="PTHR35604">
    <property type="entry name" value="TRANSPOSASE INSH FOR INSERTION SEQUENCE ELEMENT IS5A-RELATED"/>
    <property type="match status" value="1"/>
</dbReference>
<dbReference type="GO" id="GO:0004803">
    <property type="term" value="F:transposase activity"/>
    <property type="evidence" value="ECO:0007669"/>
    <property type="project" value="InterPro"/>
</dbReference>
<dbReference type="InterPro" id="IPR008490">
    <property type="entry name" value="Transposase_InsH_N"/>
</dbReference>
<comment type="function">
    <text evidence="1">Involved in the transposition of the insertion sequence IS5.</text>
</comment>
<feature type="compositionally biased region" description="Basic and acidic residues" evidence="6">
    <location>
        <begin position="161"/>
        <end position="180"/>
    </location>
</feature>
<dbReference type="NCBIfam" id="NF033581">
    <property type="entry name" value="transpos_IS5_4"/>
    <property type="match status" value="1"/>
</dbReference>
<evidence type="ECO:0000256" key="4">
    <source>
        <dbReference type="ARBA" id="ARBA00023125"/>
    </source>
</evidence>
<evidence type="ECO:0000256" key="1">
    <source>
        <dbReference type="ARBA" id="ARBA00003544"/>
    </source>
</evidence>
<dbReference type="STRING" id="1194090.SAMN05443144_1621"/>
<keyword evidence="10" id="KW-1185">Reference proteome</keyword>
<evidence type="ECO:0000313" key="9">
    <source>
        <dbReference type="EMBL" id="SHG75812.1"/>
    </source>
</evidence>
<feature type="region of interest" description="Disordered" evidence="6">
    <location>
        <begin position="152"/>
        <end position="181"/>
    </location>
</feature>
<dbReference type="Pfam" id="PF05598">
    <property type="entry name" value="DUF772"/>
    <property type="match status" value="1"/>
</dbReference>
<dbReference type="InterPro" id="IPR002559">
    <property type="entry name" value="Transposase_11"/>
</dbReference>
<evidence type="ECO:0000256" key="2">
    <source>
        <dbReference type="ARBA" id="ARBA00010075"/>
    </source>
</evidence>
<feature type="domain" description="Transposase InsH N-terminal" evidence="8">
    <location>
        <begin position="23"/>
        <end position="114"/>
    </location>
</feature>
<evidence type="ECO:0000256" key="3">
    <source>
        <dbReference type="ARBA" id="ARBA00022578"/>
    </source>
</evidence>
<evidence type="ECO:0000259" key="7">
    <source>
        <dbReference type="Pfam" id="PF01609"/>
    </source>
</evidence>
<evidence type="ECO:0000256" key="6">
    <source>
        <dbReference type="SAM" id="MobiDB-lite"/>
    </source>
</evidence>
<evidence type="ECO:0000259" key="8">
    <source>
        <dbReference type="Pfam" id="PF05598"/>
    </source>
</evidence>
<evidence type="ECO:0000256" key="5">
    <source>
        <dbReference type="ARBA" id="ARBA00023172"/>
    </source>
</evidence>
<dbReference type="InterPro" id="IPR047959">
    <property type="entry name" value="Transpos_IS5"/>
</dbReference>
<dbReference type="OrthoDB" id="890578at2"/>
<evidence type="ECO:0000313" key="10">
    <source>
        <dbReference type="Proteomes" id="UP000184041"/>
    </source>
</evidence>
<dbReference type="RefSeq" id="WP_073068802.1">
    <property type="nucleotide sequence ID" value="NZ_FQUS01000062.1"/>
</dbReference>
<name>A0A1M5MF69_9BACT</name>
<sequence>MADDNQLSFGDGLLSGRRKISKLSKHLIKLDQIIDWQPLVRAISVIDKTDPKTGGRPRTNPLWMIKATFLQSLFSLSEPQLEDQLIDRLSFQRFVGINLDQEIPDFTTFWRFKEALSAHDLDERIFELVNGQLEAKGLMVKKGTIVDASILPSSGRPLSGSKREELREEPSPQIDTDAKSTRKGGRYYFGYKGHIGVDVESKLIRKATFTPANRHDSTQTKKLISYDEQALFGDKAYADGHHKYSARYYGWYYGVLDKAKRGQPLSGSQKKRNRKLNRVRAAVEHPFAWMKTKANLVAMRAKTRVRNRLRFVFACIGWNLSRARFLLEKSNPVGSVAS</sequence>
<dbReference type="AlphaFoldDB" id="A0A1M5MF69"/>
<keyword evidence="5" id="KW-0233">DNA recombination</keyword>
<keyword evidence="4" id="KW-0238">DNA-binding</keyword>
<gene>
    <name evidence="9" type="ORF">SAMN05443144_1621</name>
</gene>
<reference evidence="9 10" key="1">
    <citation type="submission" date="2016-11" db="EMBL/GenBank/DDBJ databases">
        <authorList>
            <person name="Jaros S."/>
            <person name="Januszkiewicz K."/>
            <person name="Wedrychowicz H."/>
        </authorList>
    </citation>
    <scope>NUCLEOTIDE SEQUENCE [LARGE SCALE GENOMIC DNA]</scope>
    <source>
        <strain evidence="9 10">DSM 21986</strain>
    </source>
</reference>
<organism evidence="9 10">
    <name type="scientific">Fodinibius roseus</name>
    <dbReference type="NCBI Taxonomy" id="1194090"/>
    <lineage>
        <taxon>Bacteria</taxon>
        <taxon>Pseudomonadati</taxon>
        <taxon>Balneolota</taxon>
        <taxon>Balneolia</taxon>
        <taxon>Balneolales</taxon>
        <taxon>Balneolaceae</taxon>
        <taxon>Fodinibius</taxon>
    </lineage>
</organism>
<accession>A0A1M5MF69</accession>
<comment type="similarity">
    <text evidence="2">Belongs to the transposase 11 family.</text>
</comment>
<dbReference type="GO" id="GO:0006313">
    <property type="term" value="P:DNA transposition"/>
    <property type="evidence" value="ECO:0007669"/>
    <property type="project" value="InterPro"/>
</dbReference>
<protein>
    <submittedName>
        <fullName evidence="9">Transposase and inactivated derivatives, IS5 family</fullName>
    </submittedName>
</protein>
<dbReference type="Proteomes" id="UP000184041">
    <property type="component" value="Unassembled WGS sequence"/>
</dbReference>
<dbReference type="EMBL" id="FQUS01000062">
    <property type="protein sequence ID" value="SHG75812.1"/>
    <property type="molecule type" value="Genomic_DNA"/>
</dbReference>
<feature type="domain" description="Transposase IS4-like" evidence="7">
    <location>
        <begin position="142"/>
        <end position="320"/>
    </location>
</feature>
<keyword evidence="3" id="KW-0815">Transposition</keyword>
<dbReference type="PANTHER" id="PTHR35604:SF2">
    <property type="entry name" value="TRANSPOSASE INSH FOR INSERTION SEQUENCE ELEMENT IS5A-RELATED"/>
    <property type="match status" value="1"/>
</dbReference>
<proteinExistence type="inferred from homology"/>